<dbReference type="GO" id="GO:0005886">
    <property type="term" value="C:plasma membrane"/>
    <property type="evidence" value="ECO:0007669"/>
    <property type="project" value="TreeGrafter"/>
</dbReference>
<dbReference type="eggNOG" id="KOG4033">
    <property type="taxonomic scope" value="Eukaryota"/>
</dbReference>
<dbReference type="GeneID" id="8852808"/>
<dbReference type="OMA" id="NGAYMAN"/>
<name>D2V2R5_NAEGR</name>
<dbReference type="OrthoDB" id="2157380at2759"/>
<dbReference type="EMBL" id="GG738849">
    <property type="protein sequence ID" value="EFC48941.1"/>
    <property type="molecule type" value="Genomic_DNA"/>
</dbReference>
<dbReference type="RefSeq" id="XP_002681685.1">
    <property type="nucleotide sequence ID" value="XM_002681639.1"/>
</dbReference>
<reference evidence="1 2" key="1">
    <citation type="journal article" date="2010" name="Cell">
        <title>The genome of Naegleria gruberi illuminates early eukaryotic versatility.</title>
        <authorList>
            <person name="Fritz-Laylin L.K."/>
            <person name="Prochnik S.E."/>
            <person name="Ginger M.L."/>
            <person name="Dacks J.B."/>
            <person name="Carpenter M.L."/>
            <person name="Field M.C."/>
            <person name="Kuo A."/>
            <person name="Paredez A."/>
            <person name="Chapman J."/>
            <person name="Pham J."/>
            <person name="Shu S."/>
            <person name="Neupane R."/>
            <person name="Cipriano M."/>
            <person name="Mancuso J."/>
            <person name="Tu H."/>
            <person name="Salamov A."/>
            <person name="Lindquist E."/>
            <person name="Shapiro H."/>
            <person name="Lucas S."/>
            <person name="Grigoriev I.V."/>
            <person name="Cande W.Z."/>
            <person name="Fulton C."/>
            <person name="Rokhsar D.S."/>
            <person name="Dawson S.C."/>
        </authorList>
    </citation>
    <scope>NUCLEOTIDE SEQUENCE [LARGE SCALE GENOMIC DNA]</scope>
    <source>
        <strain evidence="1 2">NEG-M</strain>
    </source>
</reference>
<sequence length="375" mass="43497">MSHYAMPFLIFNLGGEMMYILHQRLEAQKITEEKSKKVLQDVVKHMFDEEFINELVKPQKMYSDASIRHVFEKLAHSSIMRLSTSSMNKLYDLMVMGLKYSFIACNHPHEILQFTLNHLDEIENIIGKLDSDETALEAKKCVQRAVNEIVEISKKMSLNDFIKCRYTICNFLKDRNIKVSIFLNCKIQHRSNGHFRIPNNKQYPLGFDKPGTCRYFEAEGNLKETELIANHPMKDFTHSTVTHSDSNQRTSDLGANFYSSTKPKIAQQEHTDDDNENYSFSAVKKSHDTTSELNFLANLIHGPKETKETFKVNLFSKFDIFEEPEEDETVETVEKKFEELIFDCRVSNRVNVDFDISSTPSNIVEQDDLLELMDS</sequence>
<dbReference type="AlphaFoldDB" id="D2V2R5"/>
<dbReference type="GO" id="GO:0005737">
    <property type="term" value="C:cytoplasm"/>
    <property type="evidence" value="ECO:0007669"/>
    <property type="project" value="TreeGrafter"/>
</dbReference>
<dbReference type="KEGG" id="ngr:NAEGRDRAFT_63091"/>
<evidence type="ECO:0000313" key="1">
    <source>
        <dbReference type="EMBL" id="EFC48941.1"/>
    </source>
</evidence>
<organism evidence="2">
    <name type="scientific">Naegleria gruberi</name>
    <name type="common">Amoeba</name>
    <dbReference type="NCBI Taxonomy" id="5762"/>
    <lineage>
        <taxon>Eukaryota</taxon>
        <taxon>Discoba</taxon>
        <taxon>Heterolobosea</taxon>
        <taxon>Tetramitia</taxon>
        <taxon>Eutetramitia</taxon>
        <taxon>Vahlkampfiidae</taxon>
        <taxon>Naegleria</taxon>
    </lineage>
</organism>
<protein>
    <recommendedName>
        <fullName evidence="3">Protein OSCP1</fullName>
    </recommendedName>
</protein>
<evidence type="ECO:0000313" key="2">
    <source>
        <dbReference type="Proteomes" id="UP000006671"/>
    </source>
</evidence>
<dbReference type="InParanoid" id="D2V2R5"/>
<dbReference type="PANTHER" id="PTHR21439:SF0">
    <property type="entry name" value="PROTEIN OSCP1"/>
    <property type="match status" value="1"/>
</dbReference>
<proteinExistence type="predicted"/>
<accession>D2V2R5</accession>
<dbReference type="PANTHER" id="PTHR21439">
    <property type="entry name" value="OXIDORED-NITRO DOMAIN-CONTAINING PROTEIN"/>
    <property type="match status" value="1"/>
</dbReference>
<dbReference type="Proteomes" id="UP000006671">
    <property type="component" value="Unassembled WGS sequence"/>
</dbReference>
<dbReference type="VEuPathDB" id="AmoebaDB:NAEGRDRAFT_63091"/>
<dbReference type="Pfam" id="PF10188">
    <property type="entry name" value="Oscp1"/>
    <property type="match status" value="1"/>
</dbReference>
<evidence type="ECO:0008006" key="3">
    <source>
        <dbReference type="Google" id="ProtNLM"/>
    </source>
</evidence>
<keyword evidence="2" id="KW-1185">Reference proteome</keyword>
<dbReference type="STRING" id="5762.D2V2R5"/>
<gene>
    <name evidence="1" type="ORF">NAEGRDRAFT_63091</name>
</gene>
<dbReference type="InterPro" id="IPR019332">
    <property type="entry name" value="OSCP1"/>
</dbReference>